<comment type="subcellular location">
    <subcellularLocation>
        <location evidence="1">Cell membrane</location>
        <topology evidence="1">Multi-pass membrane protein</topology>
    </subcellularLocation>
</comment>
<dbReference type="Proteomes" id="UP001235939">
    <property type="component" value="Chromosome 01"/>
</dbReference>
<feature type="transmembrane region" description="Helical" evidence="12">
    <location>
        <begin position="604"/>
        <end position="622"/>
    </location>
</feature>
<dbReference type="InterPro" id="IPR004878">
    <property type="entry name" value="Otopetrin"/>
</dbReference>
<feature type="transmembrane region" description="Helical" evidence="12">
    <location>
        <begin position="905"/>
        <end position="924"/>
    </location>
</feature>
<keyword evidence="4" id="KW-1003">Cell membrane</keyword>
<dbReference type="Pfam" id="PF03189">
    <property type="entry name" value="Otopetrin"/>
    <property type="match status" value="1"/>
</dbReference>
<evidence type="ECO:0000256" key="8">
    <source>
        <dbReference type="ARBA" id="ARBA00023065"/>
    </source>
</evidence>
<reference evidence="13 14" key="1">
    <citation type="submission" date="2022-01" db="EMBL/GenBank/DDBJ databases">
        <title>A chromosomal length assembly of Cordylochernes scorpioides.</title>
        <authorList>
            <person name="Zeh D."/>
            <person name="Zeh J."/>
        </authorList>
    </citation>
    <scope>NUCLEOTIDE SEQUENCE [LARGE SCALE GENOMIC DNA]</scope>
    <source>
        <strain evidence="13">IN4F17</strain>
        <tissue evidence="13">Whole Body</tissue>
    </source>
</reference>
<protein>
    <submittedName>
        <fullName evidence="13">Otopetrin</fullName>
    </submittedName>
</protein>
<sequence>MEGIKPPAEFVPYSNEKKWETWRESFEIFAIAVNLESMPLVRQRAILKHIAGEKTVMIYKTFHISENDTYPNVKEMLDMLTNHFKPFKNTIQRRNAFFICVQKEKQGIMEFVTELKHLAQECEFENLTESLIRDRLIIGILDREVKRKLLEDPQLTLPRAISIAVISESTCSQVASLNEQKMIEKIEKRNWVKDTIRMENAEAGPSGINPRRERIIEPLVCRTKRIRNLLAESEAEESCDEINLNEVAVKTVRSDKWSAVIIINGKKTTVHLDTGAQINVLPHKVINQWPSRPEIRPTSLKAFAYGNTELPIVGKCNVLCQYGEKKGMFEFIVADVEAQTLITGDTCEKLEILRRINHINTDEMKLCSETQKILEQYHEVFQGVGLINSELHVVQAMIIMRTSRCVEQDRGQTDVKREMPPPSPPPPPPPQDLTEVKTSKVNGRASVIYRHIISMAPGLCRTTKSETMHIISQLYAQLLIVTCAVVVFSEVLHLKMPLLFFHVYGTTPMIQKWVQGYLFTFLVGGAIVCLLGVYISMAVDKCPRLTGVKVPFPNPALVADDRYDISLCLRIGALVFGLGTLTSACLEVAMIFSMPELCSDELNLAQPVLRGLFTFLQLHFFFLNAQEVMRSLGWFRHVALMHLLATNTAVWVRLVLWESARGWLLAQHHRYNSTERWPPVDLNFTEHSFDEYGNHHVYFISDVTLTFWTPETGESYNNVSNKDGCAVTGNCWWIEMKEEGPEEMLGLYACLQNTTVGMIWYRALPYMYPFIIQYSLLAAAVVFVLWSNVPIRRSRKSVSSFSENGAKDDSKKSLLPFRIDCRDSSKGLFLGMLVLVAGIIILIMFFVLSTEHTLDSDSVFSIVTMHCSILIISFVGIIIGLIQIRKLPNRCRYKQDLSTVLQNTTILAVYAYGILNLIIGSSNISVLEYGFLFADGMFMVLQAFVQTLFIHQLARKQGPTYDPNGTRPSAGRQVMIFMVFVNMSLWLMEAFTAQNEVATLLQTRFYGRIPWGVVCKIALPLITFYRFHSLATLLDYWRFMDPGYEIDS</sequence>
<keyword evidence="14" id="KW-1185">Reference proteome</keyword>
<feature type="transmembrane region" description="Helical" evidence="12">
    <location>
        <begin position="514"/>
        <end position="535"/>
    </location>
</feature>
<dbReference type="EMBL" id="CP092863">
    <property type="protein sequence ID" value="UYV60267.1"/>
    <property type="molecule type" value="Genomic_DNA"/>
</dbReference>
<feature type="transmembrane region" description="Helical" evidence="12">
    <location>
        <begin position="634"/>
        <end position="656"/>
    </location>
</feature>
<keyword evidence="10" id="KW-0407">Ion channel</keyword>
<feature type="transmembrane region" description="Helical" evidence="12">
    <location>
        <begin position="930"/>
        <end position="950"/>
    </location>
</feature>
<keyword evidence="6" id="KW-0375">Hydrogen ion transport</keyword>
<feature type="compositionally biased region" description="Basic and acidic residues" evidence="11">
    <location>
        <begin position="410"/>
        <end position="419"/>
    </location>
</feature>
<comment type="similarity">
    <text evidence="2">Belongs to the otopetrin family.</text>
</comment>
<evidence type="ECO:0000256" key="10">
    <source>
        <dbReference type="ARBA" id="ARBA00023303"/>
    </source>
</evidence>
<evidence type="ECO:0000256" key="12">
    <source>
        <dbReference type="SAM" id="Phobius"/>
    </source>
</evidence>
<evidence type="ECO:0000256" key="11">
    <source>
        <dbReference type="SAM" id="MobiDB-lite"/>
    </source>
</evidence>
<feature type="compositionally biased region" description="Pro residues" evidence="11">
    <location>
        <begin position="420"/>
        <end position="431"/>
    </location>
</feature>
<evidence type="ECO:0000256" key="4">
    <source>
        <dbReference type="ARBA" id="ARBA00022475"/>
    </source>
</evidence>
<evidence type="ECO:0000256" key="2">
    <source>
        <dbReference type="ARBA" id="ARBA00006513"/>
    </source>
</evidence>
<keyword evidence="9 12" id="KW-0472">Membrane</keyword>
<accession>A0ABY6JUT8</accession>
<dbReference type="PANTHER" id="PTHR21522:SF32">
    <property type="entry name" value="OTOPETRIN-2"/>
    <property type="match status" value="1"/>
</dbReference>
<evidence type="ECO:0000313" key="14">
    <source>
        <dbReference type="Proteomes" id="UP001235939"/>
    </source>
</evidence>
<gene>
    <name evidence="13" type="ORF">LAZ67_1000600</name>
</gene>
<dbReference type="Gene3D" id="2.40.70.10">
    <property type="entry name" value="Acid Proteases"/>
    <property type="match status" value="1"/>
</dbReference>
<evidence type="ECO:0000256" key="3">
    <source>
        <dbReference type="ARBA" id="ARBA00022448"/>
    </source>
</evidence>
<feature type="transmembrane region" description="Helical" evidence="12">
    <location>
        <begin position="860"/>
        <end position="884"/>
    </location>
</feature>
<evidence type="ECO:0000256" key="7">
    <source>
        <dbReference type="ARBA" id="ARBA00022989"/>
    </source>
</evidence>
<feature type="transmembrane region" description="Helical" evidence="12">
    <location>
        <begin position="828"/>
        <end position="848"/>
    </location>
</feature>
<name>A0ABY6JUT8_9ARAC</name>
<evidence type="ECO:0000256" key="6">
    <source>
        <dbReference type="ARBA" id="ARBA00022781"/>
    </source>
</evidence>
<evidence type="ECO:0000256" key="5">
    <source>
        <dbReference type="ARBA" id="ARBA00022692"/>
    </source>
</evidence>
<evidence type="ECO:0000313" key="13">
    <source>
        <dbReference type="EMBL" id="UYV60267.1"/>
    </source>
</evidence>
<feature type="transmembrane region" description="Helical" evidence="12">
    <location>
        <begin position="766"/>
        <end position="786"/>
    </location>
</feature>
<dbReference type="InterPro" id="IPR021109">
    <property type="entry name" value="Peptidase_aspartic_dom_sf"/>
</dbReference>
<evidence type="ECO:0000256" key="9">
    <source>
        <dbReference type="ARBA" id="ARBA00023136"/>
    </source>
</evidence>
<dbReference type="PANTHER" id="PTHR21522">
    <property type="entry name" value="PROTON CHANNEL OTOP"/>
    <property type="match status" value="1"/>
</dbReference>
<keyword evidence="8" id="KW-0406">Ion transport</keyword>
<organism evidence="13 14">
    <name type="scientific">Cordylochernes scorpioides</name>
    <dbReference type="NCBI Taxonomy" id="51811"/>
    <lineage>
        <taxon>Eukaryota</taxon>
        <taxon>Metazoa</taxon>
        <taxon>Ecdysozoa</taxon>
        <taxon>Arthropoda</taxon>
        <taxon>Chelicerata</taxon>
        <taxon>Arachnida</taxon>
        <taxon>Pseudoscorpiones</taxon>
        <taxon>Cheliferoidea</taxon>
        <taxon>Chernetidae</taxon>
        <taxon>Cordylochernes</taxon>
    </lineage>
</organism>
<feature type="transmembrane region" description="Helical" evidence="12">
    <location>
        <begin position="571"/>
        <end position="592"/>
    </location>
</feature>
<feature type="transmembrane region" description="Helical" evidence="12">
    <location>
        <begin position="474"/>
        <end position="494"/>
    </location>
</feature>
<feature type="transmembrane region" description="Helical" evidence="12">
    <location>
        <begin position="970"/>
        <end position="988"/>
    </location>
</feature>
<keyword evidence="5 12" id="KW-0812">Transmembrane</keyword>
<evidence type="ECO:0000256" key="1">
    <source>
        <dbReference type="ARBA" id="ARBA00004651"/>
    </source>
</evidence>
<feature type="region of interest" description="Disordered" evidence="11">
    <location>
        <begin position="410"/>
        <end position="434"/>
    </location>
</feature>
<keyword evidence="3" id="KW-0813">Transport</keyword>
<proteinExistence type="inferred from homology"/>
<keyword evidence="7 12" id="KW-1133">Transmembrane helix</keyword>
<dbReference type="SUPFAM" id="SSF50630">
    <property type="entry name" value="Acid proteases"/>
    <property type="match status" value="1"/>
</dbReference>
<feature type="transmembrane region" description="Helical" evidence="12">
    <location>
        <begin position="1008"/>
        <end position="1027"/>
    </location>
</feature>